<dbReference type="EMBL" id="OC006436">
    <property type="protein sequence ID" value="CAD7266127.1"/>
    <property type="molecule type" value="Genomic_DNA"/>
</dbReference>
<dbReference type="AlphaFoldDB" id="A0A7R9G4W1"/>
<gene>
    <name evidence="1" type="ORF">TSIB3V08_LOCUS10153</name>
</gene>
<protein>
    <submittedName>
        <fullName evidence="1">Uncharacterized protein</fullName>
    </submittedName>
</protein>
<proteinExistence type="predicted"/>
<organism evidence="1">
    <name type="scientific">Timema shepardi</name>
    <name type="common">Walking stick</name>
    <dbReference type="NCBI Taxonomy" id="629360"/>
    <lineage>
        <taxon>Eukaryota</taxon>
        <taxon>Metazoa</taxon>
        <taxon>Ecdysozoa</taxon>
        <taxon>Arthropoda</taxon>
        <taxon>Hexapoda</taxon>
        <taxon>Insecta</taxon>
        <taxon>Pterygota</taxon>
        <taxon>Neoptera</taxon>
        <taxon>Polyneoptera</taxon>
        <taxon>Phasmatodea</taxon>
        <taxon>Timematodea</taxon>
        <taxon>Timematoidea</taxon>
        <taxon>Timematidae</taxon>
        <taxon>Timema</taxon>
    </lineage>
</organism>
<sequence>MEPNEQIPLSISYSIRISLLSGVPQDLSNLVEVGLNLSVNQARCRRETGDWPGPKPTSLEQGLASWLGVRGFIDWPISLEQGLASWLGVRGFIDWSTSLEQDLASWLGVRGFIDWSTSLGQGLASWLGVRGLVMMSQVITSSRSLEVCCTKVLFQSNSVTEYDTPVIVLPPVSEVCCTKVLFQSNSVTGYDTPVIVLPPVSEVCCTKVLFQSNSVTEYDTLVIVLPPVSEVCCTRTQPTVLYSQLETKDSSRCTKVLCRCGFDLRRGR</sequence>
<evidence type="ECO:0000313" key="1">
    <source>
        <dbReference type="EMBL" id="CAD7266127.1"/>
    </source>
</evidence>
<reference evidence="1" key="1">
    <citation type="submission" date="2020-11" db="EMBL/GenBank/DDBJ databases">
        <authorList>
            <person name="Tran Van P."/>
        </authorList>
    </citation>
    <scope>NUCLEOTIDE SEQUENCE</scope>
</reference>
<name>A0A7R9G4W1_TIMSH</name>
<accession>A0A7R9G4W1</accession>